<protein>
    <submittedName>
        <fullName evidence="2">Phosphotransferase</fullName>
    </submittedName>
</protein>
<reference evidence="2 3" key="1">
    <citation type="submission" date="2021-06" db="EMBL/GenBank/DDBJ databases">
        <title>Actinoplanes lichenicola sp. nov., and Actinoplanes ovalisporus sp. nov., isolated from lichen in Thailand.</title>
        <authorList>
            <person name="Saeng-In P."/>
            <person name="Kanchanasin P."/>
            <person name="Yuki M."/>
            <person name="Kudo T."/>
            <person name="Ohkuma M."/>
            <person name="Phongsopitanun W."/>
            <person name="Tanasupawat S."/>
        </authorList>
    </citation>
    <scope>NUCLEOTIDE SEQUENCE [LARGE SCALE GENOMIC DNA]</scope>
    <source>
        <strain evidence="2 3">NBRC 110975</strain>
    </source>
</reference>
<dbReference type="RefSeq" id="WP_215791798.1">
    <property type="nucleotide sequence ID" value="NZ_JAHKKG010000009.1"/>
</dbReference>
<evidence type="ECO:0000259" key="1">
    <source>
        <dbReference type="Pfam" id="PF01636"/>
    </source>
</evidence>
<keyword evidence="3" id="KW-1185">Reference proteome</keyword>
<dbReference type="Gene3D" id="1.10.510.10">
    <property type="entry name" value="Transferase(Phosphotransferase) domain 1"/>
    <property type="match status" value="1"/>
</dbReference>
<organism evidence="2 3">
    <name type="scientific">Paractinoplanes bogorensis</name>
    <dbReference type="NCBI Taxonomy" id="1610840"/>
    <lineage>
        <taxon>Bacteria</taxon>
        <taxon>Bacillati</taxon>
        <taxon>Actinomycetota</taxon>
        <taxon>Actinomycetes</taxon>
        <taxon>Micromonosporales</taxon>
        <taxon>Micromonosporaceae</taxon>
        <taxon>Paractinoplanes</taxon>
    </lineage>
</organism>
<evidence type="ECO:0000313" key="3">
    <source>
        <dbReference type="Proteomes" id="UP001519654"/>
    </source>
</evidence>
<dbReference type="Proteomes" id="UP001519654">
    <property type="component" value="Unassembled WGS sequence"/>
</dbReference>
<dbReference type="EMBL" id="JAHKKG010000009">
    <property type="protein sequence ID" value="MBU2667544.1"/>
    <property type="molecule type" value="Genomic_DNA"/>
</dbReference>
<proteinExistence type="predicted"/>
<dbReference type="Gene3D" id="1.20.58.840">
    <property type="match status" value="1"/>
</dbReference>
<accession>A0ABS5YVS0</accession>
<dbReference type="InterPro" id="IPR002575">
    <property type="entry name" value="Aminoglycoside_PTrfase"/>
</dbReference>
<feature type="domain" description="Aminoglycoside phosphotransferase" evidence="1">
    <location>
        <begin position="44"/>
        <end position="252"/>
    </location>
</feature>
<dbReference type="Gene3D" id="3.30.200.20">
    <property type="entry name" value="Phosphorylase Kinase, domain 1"/>
    <property type="match status" value="1"/>
</dbReference>
<comment type="caution">
    <text evidence="2">The sequence shown here is derived from an EMBL/GenBank/DDBJ whole genome shotgun (WGS) entry which is preliminary data.</text>
</comment>
<sequence length="310" mass="33175">MRERPAGLSDDDLVRGLADGWGLRARELVYLPVGAGGYHWAVDGQWFVTVSVTDLDRVERALGTAVALRESGLEFVLAPIRAHDGAAGRRFTPRHLLSVYPMVDGVAGDFGPHPAEDRERVLDLLIELHGAGAAPDGAEAPRTDLRLPGRAGLEAALDDLAGPWRGGPCGEPAREILAANAGVIHGWLAEFDRLAGAAGDPAGWVITHGEPHPGNVLHTPAGLLLIDWDTVLVAPAERDLWMLTDAMIGSATGEAGTEIRGRPVSTELIAFYRLWWMLADIAIYADELRREHGDGPDPASSLGYLANYFG</sequence>
<evidence type="ECO:0000313" key="2">
    <source>
        <dbReference type="EMBL" id="MBU2667544.1"/>
    </source>
</evidence>
<gene>
    <name evidence="2" type="ORF">KOI35_28930</name>
</gene>
<dbReference type="SUPFAM" id="SSF56112">
    <property type="entry name" value="Protein kinase-like (PK-like)"/>
    <property type="match status" value="1"/>
</dbReference>
<dbReference type="Pfam" id="PF01636">
    <property type="entry name" value="APH"/>
    <property type="match status" value="1"/>
</dbReference>
<name>A0ABS5YVS0_9ACTN</name>
<dbReference type="InterPro" id="IPR011009">
    <property type="entry name" value="Kinase-like_dom_sf"/>
</dbReference>